<dbReference type="GO" id="GO:0031624">
    <property type="term" value="F:ubiquitin conjugating enzyme binding"/>
    <property type="evidence" value="ECO:0007669"/>
    <property type="project" value="TreeGrafter"/>
</dbReference>
<gene>
    <name evidence="2" type="ORF">BKCO1_7100019</name>
</gene>
<dbReference type="GO" id="GO:0000151">
    <property type="term" value="C:ubiquitin ligase complex"/>
    <property type="evidence" value="ECO:0007669"/>
    <property type="project" value="TreeGrafter"/>
</dbReference>
<dbReference type="GeneID" id="31019033"/>
<protein>
    <submittedName>
        <fullName evidence="2">Ubiquitin-conjugating enzyme e2c-binding protein</fullName>
    </submittedName>
</protein>
<dbReference type="AlphaFoldDB" id="A0A1J9RBM5"/>
<keyword evidence="3" id="KW-1185">Reference proteome</keyword>
<evidence type="ECO:0000313" key="3">
    <source>
        <dbReference type="Proteomes" id="UP000183809"/>
    </source>
</evidence>
<dbReference type="GO" id="GO:0051865">
    <property type="term" value="P:protein autoubiquitination"/>
    <property type="evidence" value="ECO:0007669"/>
    <property type="project" value="TreeGrafter"/>
</dbReference>
<dbReference type="OrthoDB" id="66510at2759"/>
<dbReference type="PANTHER" id="PTHR31531">
    <property type="entry name" value="E3 UBIQUITIN-PROTEIN LIGASE E3D FAMILY MEMBER"/>
    <property type="match status" value="1"/>
</dbReference>
<comment type="caution">
    <text evidence="2">The sequence shown here is derived from an EMBL/GenBank/DDBJ whole genome shotgun (WGS) entry which is preliminary data.</text>
</comment>
<evidence type="ECO:0000313" key="2">
    <source>
        <dbReference type="EMBL" id="OJD29851.1"/>
    </source>
</evidence>
<dbReference type="Proteomes" id="UP000183809">
    <property type="component" value="Unassembled WGS sequence"/>
</dbReference>
<dbReference type="GO" id="GO:0030332">
    <property type="term" value="F:cyclin binding"/>
    <property type="evidence" value="ECO:0007669"/>
    <property type="project" value="TreeGrafter"/>
</dbReference>
<dbReference type="GO" id="GO:0000209">
    <property type="term" value="P:protein polyubiquitination"/>
    <property type="evidence" value="ECO:0007669"/>
    <property type="project" value="TreeGrafter"/>
</dbReference>
<feature type="region of interest" description="Disordered" evidence="1">
    <location>
        <begin position="1"/>
        <end position="24"/>
    </location>
</feature>
<reference evidence="2 3" key="1">
    <citation type="submission" date="2016-10" db="EMBL/GenBank/DDBJ databases">
        <title>Proteomics and genomics reveal pathogen-plant mechanisms compatible with a hemibiotrophic lifestyle of Diplodia corticola.</title>
        <authorList>
            <person name="Fernandes I."/>
            <person name="De Jonge R."/>
            <person name="Van De Peer Y."/>
            <person name="Devreese B."/>
            <person name="Alves A."/>
            <person name="Esteves A.C."/>
        </authorList>
    </citation>
    <scope>NUCLEOTIDE SEQUENCE [LARGE SCALE GENOMIC DNA]</scope>
    <source>
        <strain evidence="2 3">CBS 112549</strain>
    </source>
</reference>
<evidence type="ECO:0000256" key="1">
    <source>
        <dbReference type="SAM" id="MobiDB-lite"/>
    </source>
</evidence>
<dbReference type="Pfam" id="PF09814">
    <property type="entry name" value="HECT_2"/>
    <property type="match status" value="1"/>
</dbReference>
<dbReference type="GO" id="GO:0006513">
    <property type="term" value="P:protein monoubiquitination"/>
    <property type="evidence" value="ECO:0007669"/>
    <property type="project" value="TreeGrafter"/>
</dbReference>
<dbReference type="GO" id="GO:0061630">
    <property type="term" value="F:ubiquitin protein ligase activity"/>
    <property type="evidence" value="ECO:0007669"/>
    <property type="project" value="TreeGrafter"/>
</dbReference>
<dbReference type="PANTHER" id="PTHR31531:SF2">
    <property type="entry name" value="E3 UBIQUITIN-PROTEIN LIGASE E3D"/>
    <property type="match status" value="1"/>
</dbReference>
<dbReference type="InterPro" id="IPR019193">
    <property type="entry name" value="UBQ-conj_enz_E2-bd_prot"/>
</dbReference>
<dbReference type="EMBL" id="MNUE01000071">
    <property type="protein sequence ID" value="OJD29851.1"/>
    <property type="molecule type" value="Genomic_DNA"/>
</dbReference>
<dbReference type="STRING" id="236234.A0A1J9RBM5"/>
<sequence>MSSLSSSQPHPPHPPSSSSSPPSSAIPHIYAELLVHIRTVTFFASLRPTTTASSTTRAELSPDGACVTLTHAGERVVVRLPARVQLPSPRQQQQWQRGGSGGGGARVLYEGPSDKAEGVEVRLRVREEGEGGGGGGGGGENAVPWDAGELEGGCGRVGCRECLGEVVGVVVRKADDEAEDGGGAAISRRQDGDSGGGVERWMDLPNENWAEMMDFWHCHKPHEHHLPGHTHDGRDDVGKEKGYAASNRIMAKKGVGYVDLTYLLLAEEDCSGVQPSTSTTSSSNTATERRQLICSSCKSIVGVTDPRADGWRIWKWSVAIAPKGETTTTSARSYNIRKWIAAQLLYLIENQAVRKFTITVDSDDIFQRGEGEEGSETGSGGPVRAATRDPIMIWVFTPDLSFSSSIASSASATADDAGRHYDNPTRAMKVLWKPAAAQNGDVTQSSAVAAAGQALDRQSLSTEELSLPPPAFDALKEGLHESGAWLPASARTFREWNVGLLERFAEDEVR</sequence>
<dbReference type="GO" id="GO:0043161">
    <property type="term" value="P:proteasome-mediated ubiquitin-dependent protein catabolic process"/>
    <property type="evidence" value="ECO:0007669"/>
    <property type="project" value="TreeGrafter"/>
</dbReference>
<dbReference type="RefSeq" id="XP_020126111.1">
    <property type="nucleotide sequence ID" value="XM_020278772.1"/>
</dbReference>
<dbReference type="GO" id="GO:0005829">
    <property type="term" value="C:cytosol"/>
    <property type="evidence" value="ECO:0007669"/>
    <property type="project" value="TreeGrafter"/>
</dbReference>
<proteinExistence type="predicted"/>
<dbReference type="GO" id="GO:0005634">
    <property type="term" value="C:nucleus"/>
    <property type="evidence" value="ECO:0007669"/>
    <property type="project" value="TreeGrafter"/>
</dbReference>
<accession>A0A1J9RBM5</accession>
<name>A0A1J9RBM5_9PEZI</name>
<feature type="region of interest" description="Disordered" evidence="1">
    <location>
        <begin position="177"/>
        <end position="198"/>
    </location>
</feature>
<organism evidence="2 3">
    <name type="scientific">Diplodia corticola</name>
    <dbReference type="NCBI Taxonomy" id="236234"/>
    <lineage>
        <taxon>Eukaryota</taxon>
        <taxon>Fungi</taxon>
        <taxon>Dikarya</taxon>
        <taxon>Ascomycota</taxon>
        <taxon>Pezizomycotina</taxon>
        <taxon>Dothideomycetes</taxon>
        <taxon>Dothideomycetes incertae sedis</taxon>
        <taxon>Botryosphaeriales</taxon>
        <taxon>Botryosphaeriaceae</taxon>
        <taxon>Diplodia</taxon>
    </lineage>
</organism>